<organism evidence="1 2">
    <name type="scientific">Fasciolopsis buskii</name>
    <dbReference type="NCBI Taxonomy" id="27845"/>
    <lineage>
        <taxon>Eukaryota</taxon>
        <taxon>Metazoa</taxon>
        <taxon>Spiralia</taxon>
        <taxon>Lophotrochozoa</taxon>
        <taxon>Platyhelminthes</taxon>
        <taxon>Trematoda</taxon>
        <taxon>Digenea</taxon>
        <taxon>Plagiorchiida</taxon>
        <taxon>Echinostomata</taxon>
        <taxon>Echinostomatoidea</taxon>
        <taxon>Fasciolidae</taxon>
        <taxon>Fasciolopsis</taxon>
    </lineage>
</organism>
<dbReference type="OrthoDB" id="6225367at2759"/>
<dbReference type="AlphaFoldDB" id="A0A8E0VI16"/>
<keyword evidence="2" id="KW-1185">Reference proteome</keyword>
<evidence type="ECO:0000313" key="1">
    <source>
        <dbReference type="EMBL" id="KAA0194883.1"/>
    </source>
</evidence>
<sequence>MDSMCQHRIHKRASEDAVKKDIKPCCLPETWKAGFHVHSIMSGRHRSRVDYGAFRIRRAPDGSITNALLVVGKSVASPEFCHLNSSSLANISDQLCPKDRVSCLRSPFLGEPRCLTEANGYRLKRTKQLGTAGKVRQIWFTDRVNRLYGTIERHTYHVVRQYGLCGLVRYQIQWGTYVLPWRSCRMFIKMEQTYVPVPGSFKVKFDHPITENLLFC</sequence>
<dbReference type="Proteomes" id="UP000728185">
    <property type="component" value="Unassembled WGS sequence"/>
</dbReference>
<comment type="caution">
    <text evidence="1">The sequence shown here is derived from an EMBL/GenBank/DDBJ whole genome shotgun (WGS) entry which is preliminary data.</text>
</comment>
<reference evidence="1" key="1">
    <citation type="submission" date="2019-05" db="EMBL/GenBank/DDBJ databases">
        <title>Annotation for the trematode Fasciolopsis buski.</title>
        <authorList>
            <person name="Choi Y.-J."/>
        </authorList>
    </citation>
    <scope>NUCLEOTIDE SEQUENCE</scope>
    <source>
        <strain evidence="1">HT</strain>
        <tissue evidence="1">Whole worm</tissue>
    </source>
</reference>
<name>A0A8E0VI16_9TREM</name>
<accession>A0A8E0VI16</accession>
<evidence type="ECO:0000313" key="2">
    <source>
        <dbReference type="Proteomes" id="UP000728185"/>
    </source>
</evidence>
<protein>
    <submittedName>
        <fullName evidence="1">Uncharacterized protein</fullName>
    </submittedName>
</protein>
<gene>
    <name evidence="1" type="ORF">FBUS_02464</name>
</gene>
<proteinExistence type="predicted"/>
<dbReference type="EMBL" id="LUCM01004079">
    <property type="protein sequence ID" value="KAA0194883.1"/>
    <property type="molecule type" value="Genomic_DNA"/>
</dbReference>